<proteinExistence type="predicted"/>
<name>A0A0A9BJ62_ARUDO</name>
<organism evidence="1">
    <name type="scientific">Arundo donax</name>
    <name type="common">Giant reed</name>
    <name type="synonym">Donax arundinaceus</name>
    <dbReference type="NCBI Taxonomy" id="35708"/>
    <lineage>
        <taxon>Eukaryota</taxon>
        <taxon>Viridiplantae</taxon>
        <taxon>Streptophyta</taxon>
        <taxon>Embryophyta</taxon>
        <taxon>Tracheophyta</taxon>
        <taxon>Spermatophyta</taxon>
        <taxon>Magnoliopsida</taxon>
        <taxon>Liliopsida</taxon>
        <taxon>Poales</taxon>
        <taxon>Poaceae</taxon>
        <taxon>PACMAD clade</taxon>
        <taxon>Arundinoideae</taxon>
        <taxon>Arundineae</taxon>
        <taxon>Arundo</taxon>
    </lineage>
</organism>
<accession>A0A0A9BJ62</accession>
<dbReference type="EMBL" id="GBRH01234474">
    <property type="protein sequence ID" value="JAD63421.1"/>
    <property type="molecule type" value="Transcribed_RNA"/>
</dbReference>
<reference evidence="1" key="1">
    <citation type="submission" date="2014-09" db="EMBL/GenBank/DDBJ databases">
        <authorList>
            <person name="Magalhaes I.L.F."/>
            <person name="Oliveira U."/>
            <person name="Santos F.R."/>
            <person name="Vidigal T.H.D.A."/>
            <person name="Brescovit A.D."/>
            <person name="Santos A.J."/>
        </authorList>
    </citation>
    <scope>NUCLEOTIDE SEQUENCE</scope>
    <source>
        <tissue evidence="1">Shoot tissue taken approximately 20 cm above the soil surface</tissue>
    </source>
</reference>
<dbReference type="AlphaFoldDB" id="A0A0A9BJ62"/>
<protein>
    <submittedName>
        <fullName evidence="1">Uncharacterized protein</fullName>
    </submittedName>
</protein>
<sequence>MGLSLVSSVGGVDLFCV</sequence>
<reference evidence="1" key="2">
    <citation type="journal article" date="2015" name="Data Brief">
        <title>Shoot transcriptome of the giant reed, Arundo donax.</title>
        <authorList>
            <person name="Barrero R.A."/>
            <person name="Guerrero F.D."/>
            <person name="Moolhuijzen P."/>
            <person name="Goolsby J.A."/>
            <person name="Tidwell J."/>
            <person name="Bellgard S.E."/>
            <person name="Bellgard M.I."/>
        </authorList>
    </citation>
    <scope>NUCLEOTIDE SEQUENCE</scope>
    <source>
        <tissue evidence="1">Shoot tissue taken approximately 20 cm above the soil surface</tissue>
    </source>
</reference>
<evidence type="ECO:0000313" key="1">
    <source>
        <dbReference type="EMBL" id="JAD63421.1"/>
    </source>
</evidence>